<accession>F6YVK7</accession>
<reference evidence="1" key="3">
    <citation type="submission" date="2025-08" db="UniProtKB">
        <authorList>
            <consortium name="Ensembl"/>
        </authorList>
    </citation>
    <scope>IDENTIFICATION</scope>
</reference>
<dbReference type="Proteomes" id="UP000008144">
    <property type="component" value="Chromosome 4"/>
</dbReference>
<dbReference type="Ensembl" id="ENSCINT00000025063.2">
    <property type="protein sequence ID" value="ENSCINP00000024817.2"/>
    <property type="gene ID" value="ENSCING00000003594.3"/>
</dbReference>
<dbReference type="HOGENOM" id="CLU_1083864_0_0_1"/>
<dbReference type="PANTHER" id="PTHR32122">
    <property type="entry name" value="TATA BOX-BINDING PROTEIN ASSOCIATED FACTOR RNA POLYMERASE I SUBUNIT A"/>
    <property type="match status" value="1"/>
</dbReference>
<organism evidence="1 2">
    <name type="scientific">Ciona intestinalis</name>
    <name type="common">Transparent sea squirt</name>
    <name type="synonym">Ascidia intestinalis</name>
    <dbReference type="NCBI Taxonomy" id="7719"/>
    <lineage>
        <taxon>Eukaryota</taxon>
        <taxon>Metazoa</taxon>
        <taxon>Chordata</taxon>
        <taxon>Tunicata</taxon>
        <taxon>Ascidiacea</taxon>
        <taxon>Phlebobranchia</taxon>
        <taxon>Cionidae</taxon>
        <taxon>Ciona</taxon>
    </lineage>
</organism>
<dbReference type="GeneTree" id="ENSGT00390000011405"/>
<keyword evidence="2" id="KW-1185">Reference proteome</keyword>
<dbReference type="EMBL" id="EAAA01001976">
    <property type="status" value="NOT_ANNOTATED_CDS"/>
    <property type="molecule type" value="Genomic_DNA"/>
</dbReference>
<reference evidence="1" key="4">
    <citation type="submission" date="2025-09" db="UniProtKB">
        <authorList>
            <consortium name="Ensembl"/>
        </authorList>
    </citation>
    <scope>IDENTIFICATION</scope>
</reference>
<evidence type="ECO:0000313" key="2">
    <source>
        <dbReference type="Proteomes" id="UP000008144"/>
    </source>
</evidence>
<protein>
    <submittedName>
        <fullName evidence="1">Uncharacterized protein</fullName>
    </submittedName>
</protein>
<name>F6YVK7_CIOIN</name>
<dbReference type="InterPro" id="IPR052669">
    <property type="entry name" value="SL1/TIF-IB_Component"/>
</dbReference>
<dbReference type="OMA" id="QHKWGDA"/>
<reference evidence="2" key="1">
    <citation type="journal article" date="2002" name="Science">
        <title>The draft genome of Ciona intestinalis: insights into chordate and vertebrate origins.</title>
        <authorList>
            <person name="Dehal P."/>
            <person name="Satou Y."/>
            <person name="Campbell R.K."/>
            <person name="Chapman J."/>
            <person name="Degnan B."/>
            <person name="De Tomaso A."/>
            <person name="Davidson B."/>
            <person name="Di Gregorio A."/>
            <person name="Gelpke M."/>
            <person name="Goodstein D.M."/>
            <person name="Harafuji N."/>
            <person name="Hastings K.E."/>
            <person name="Ho I."/>
            <person name="Hotta K."/>
            <person name="Huang W."/>
            <person name="Kawashima T."/>
            <person name="Lemaire P."/>
            <person name="Martinez D."/>
            <person name="Meinertzhagen I.A."/>
            <person name="Necula S."/>
            <person name="Nonaka M."/>
            <person name="Putnam N."/>
            <person name="Rash S."/>
            <person name="Saiga H."/>
            <person name="Satake M."/>
            <person name="Terry A."/>
            <person name="Yamada L."/>
            <person name="Wang H.G."/>
            <person name="Awazu S."/>
            <person name="Azumi K."/>
            <person name="Boore J."/>
            <person name="Branno M."/>
            <person name="Chin-Bow S."/>
            <person name="DeSantis R."/>
            <person name="Doyle S."/>
            <person name="Francino P."/>
            <person name="Keys D.N."/>
            <person name="Haga S."/>
            <person name="Hayashi H."/>
            <person name="Hino K."/>
            <person name="Imai K.S."/>
            <person name="Inaba K."/>
            <person name="Kano S."/>
            <person name="Kobayashi K."/>
            <person name="Kobayashi M."/>
            <person name="Lee B.I."/>
            <person name="Makabe K.W."/>
            <person name="Manohar C."/>
            <person name="Matassi G."/>
            <person name="Medina M."/>
            <person name="Mochizuki Y."/>
            <person name="Mount S."/>
            <person name="Morishita T."/>
            <person name="Miura S."/>
            <person name="Nakayama A."/>
            <person name="Nishizaka S."/>
            <person name="Nomoto H."/>
            <person name="Ohta F."/>
            <person name="Oishi K."/>
            <person name="Rigoutsos I."/>
            <person name="Sano M."/>
            <person name="Sasaki A."/>
            <person name="Sasakura Y."/>
            <person name="Shoguchi E."/>
            <person name="Shin-i T."/>
            <person name="Spagnuolo A."/>
            <person name="Stainier D."/>
            <person name="Suzuki M.M."/>
            <person name="Tassy O."/>
            <person name="Takatori N."/>
            <person name="Tokuoka M."/>
            <person name="Yagi K."/>
            <person name="Yoshizaki F."/>
            <person name="Wada S."/>
            <person name="Zhang C."/>
            <person name="Hyatt P.D."/>
            <person name="Larimer F."/>
            <person name="Detter C."/>
            <person name="Doggett N."/>
            <person name="Glavina T."/>
            <person name="Hawkins T."/>
            <person name="Richardson P."/>
            <person name="Lucas S."/>
            <person name="Kohara Y."/>
            <person name="Levine M."/>
            <person name="Satoh N."/>
            <person name="Rokhsar D.S."/>
        </authorList>
    </citation>
    <scope>NUCLEOTIDE SEQUENCE [LARGE SCALE GENOMIC DNA]</scope>
</reference>
<dbReference type="GO" id="GO:0006360">
    <property type="term" value="P:transcription by RNA polymerase I"/>
    <property type="evidence" value="ECO:0007669"/>
    <property type="project" value="InterPro"/>
</dbReference>
<reference evidence="1" key="2">
    <citation type="journal article" date="2008" name="Genome Biol.">
        <title>Improved genome assembly and evidence-based global gene model set for the chordate Ciona intestinalis: new insight into intron and operon populations.</title>
        <authorList>
            <person name="Satou Y."/>
            <person name="Mineta K."/>
            <person name="Ogasawara M."/>
            <person name="Sasakura Y."/>
            <person name="Shoguchi E."/>
            <person name="Ueno K."/>
            <person name="Yamada L."/>
            <person name="Matsumoto J."/>
            <person name="Wasserscheid J."/>
            <person name="Dewar K."/>
            <person name="Wiley G.B."/>
            <person name="Macmil S.L."/>
            <person name="Roe B.A."/>
            <person name="Zeller R.W."/>
            <person name="Hastings K.E."/>
            <person name="Lemaire P."/>
            <person name="Lindquist E."/>
            <person name="Endo T."/>
            <person name="Hotta K."/>
            <person name="Inaba K."/>
        </authorList>
    </citation>
    <scope>NUCLEOTIDE SEQUENCE [LARGE SCALE GENOMIC DNA]</scope>
    <source>
        <strain evidence="1">wild type</strain>
    </source>
</reference>
<proteinExistence type="predicted"/>
<sequence>MSTSTYRDRNFVDKFSKPLQAVLESTSVELLNSFFFNDTRNQVFDVTKTLDVVYDLQNWEEEIIHTIPTVHARPNTLKVLRSKLLQHKWGDAALLLLGFCKLHWSRRGMNIYNEIKWRVGNDVIFHHPAGCHNAEIHITHKRIMGISFESIDQTHIMIEHVFGLLMEHDFSAAKEQMQNYRMIDRSITNRDRRAQDIKTWTPTCEGYLGLLEYVFWKQLIVEEDEEEHGQFISTSFHVSKNTTCEKLAEKAIGHISG</sequence>
<dbReference type="AlphaFoldDB" id="F6YVK7"/>
<dbReference type="PANTHER" id="PTHR32122:SF1">
    <property type="entry name" value="TATA BOX-BINDING PROTEIN-ASSOCIATED FACTOR RNA POLYMERASE I SUBUNIT A"/>
    <property type="match status" value="1"/>
</dbReference>
<dbReference type="Pfam" id="PF14929">
    <property type="entry name" value="TAF1_subA"/>
    <property type="match status" value="1"/>
</dbReference>
<evidence type="ECO:0000313" key="1">
    <source>
        <dbReference type="Ensembl" id="ENSCINP00000024817.2"/>
    </source>
</evidence>
<dbReference type="InterPro" id="IPR039495">
    <property type="entry name" value="TAF1A"/>
</dbReference>
<dbReference type="GO" id="GO:0000120">
    <property type="term" value="C:RNA polymerase I transcription regulator complex"/>
    <property type="evidence" value="ECO:0007669"/>
    <property type="project" value="InterPro"/>
</dbReference>
<dbReference type="InParanoid" id="F6YVK7"/>